<comment type="caution">
    <text evidence="3">The sequence shown here is derived from an EMBL/GenBank/DDBJ whole genome shotgun (WGS) entry which is preliminary data.</text>
</comment>
<keyword evidence="4" id="KW-1185">Reference proteome</keyword>
<keyword evidence="2" id="KW-1134">Transmembrane beta strand</keyword>
<dbReference type="SUPFAM" id="SSF56954">
    <property type="entry name" value="Outer membrane efflux proteins (OEP)"/>
    <property type="match status" value="1"/>
</dbReference>
<keyword evidence="2" id="KW-0812">Transmembrane</keyword>
<feature type="signal peptide" evidence="2">
    <location>
        <begin position="1"/>
        <end position="27"/>
    </location>
</feature>
<evidence type="ECO:0000256" key="2">
    <source>
        <dbReference type="RuleBase" id="RU362097"/>
    </source>
</evidence>
<dbReference type="EMBL" id="JANUHC010000006">
    <property type="protein sequence ID" value="MCS0631190.1"/>
    <property type="molecule type" value="Genomic_DNA"/>
</dbReference>
<protein>
    <submittedName>
        <fullName evidence="3">Efflux transporter outer membrane subunit</fullName>
    </submittedName>
</protein>
<keyword evidence="2" id="KW-0472">Membrane</keyword>
<dbReference type="Gene3D" id="2.20.200.10">
    <property type="entry name" value="Outer membrane efflux proteins (OEP)"/>
    <property type="match status" value="1"/>
</dbReference>
<evidence type="ECO:0000313" key="3">
    <source>
        <dbReference type="EMBL" id="MCS0631190.1"/>
    </source>
</evidence>
<proteinExistence type="inferred from homology"/>
<keyword evidence="2" id="KW-0732">Signal</keyword>
<dbReference type="PANTHER" id="PTHR30203:SF25">
    <property type="entry name" value="OUTER MEMBRANE PROTEIN-RELATED"/>
    <property type="match status" value="1"/>
</dbReference>
<dbReference type="Pfam" id="PF02321">
    <property type="entry name" value="OEP"/>
    <property type="match status" value="2"/>
</dbReference>
<dbReference type="RefSeq" id="WP_259450272.1">
    <property type="nucleotide sequence ID" value="NZ_JANUHC010000006.1"/>
</dbReference>
<sequence>MPTRIPSTRFVTRLATPVSRVIATALALTLAGCAGGPAYVKPTVAAPDRWGDWHGGDASLLPAGTSAAPGLTGRWWEALGDPVLDRLEAEALDASLDLRTAALRFAEARGQRGVAEAEGGPRVGLTAAATRQRQSELGAGTRLIDVIGTDRDRIAPLLAQPFTLYQAGFDASWEPDLWGRVRHAVEAADADVASQAALLDLARLSLASEVARRYLDVRTAQAQIALLGEDEAALRERLRIVAARVRGGTLGHADLARQQSDLAARTAQLPALRAQEAAGINQLTLLLGKRPGELRTLLAPGTRPGVGELPDLSLGLPSDVARRRPDIRNAEAQLRRATANIGIARADLYPSIRLGAHAGFESYLKSDFTDWGSRTWSIGPSLDLPLFDHGRRQRVVQLRELQQQEAAIQFQRTVLQAWQEIDDGLSSYAANQQERYDLMRRVDSAREAYELAQARFAGGTTDYVAVIDAQRNWLQARFDLVASEGKLRTAYVILNKALGNVISGRPSG</sequence>
<evidence type="ECO:0000256" key="1">
    <source>
        <dbReference type="ARBA" id="ARBA00007613"/>
    </source>
</evidence>
<comment type="subcellular location">
    <subcellularLocation>
        <location evidence="2">Cell membrane</location>
        <topology evidence="2">Lipid-anchor</topology>
    </subcellularLocation>
</comment>
<name>A0ABT2C1D6_9BURK</name>
<comment type="similarity">
    <text evidence="1 2">Belongs to the outer membrane factor (OMF) (TC 1.B.17) family.</text>
</comment>
<evidence type="ECO:0000313" key="4">
    <source>
        <dbReference type="Proteomes" id="UP001165263"/>
    </source>
</evidence>
<accession>A0ABT2C1D6</accession>
<dbReference type="Gene3D" id="1.20.1600.10">
    <property type="entry name" value="Outer membrane efflux proteins (OEP)"/>
    <property type="match status" value="1"/>
</dbReference>
<keyword evidence="2" id="KW-0564">Palmitate</keyword>
<keyword evidence="2" id="KW-0449">Lipoprotein</keyword>
<dbReference type="InterPro" id="IPR003423">
    <property type="entry name" value="OMP_efflux"/>
</dbReference>
<dbReference type="PROSITE" id="PS51257">
    <property type="entry name" value="PROKAR_LIPOPROTEIN"/>
    <property type="match status" value="1"/>
</dbReference>
<gene>
    <name evidence="3" type="ORF">NX786_17795</name>
</gene>
<reference evidence="3" key="1">
    <citation type="submission" date="2022-08" db="EMBL/GenBank/DDBJ databases">
        <title>Reclassification of Massilia species as members of the genera Telluria, Duganella, Pseudoduganella, Mokoshia gen. nov. and Zemynaea gen. nov. using orthogonal and non-orthogonal genome-based approaches.</title>
        <authorList>
            <person name="Bowman J.P."/>
        </authorList>
    </citation>
    <scope>NUCLEOTIDE SEQUENCE</scope>
    <source>
        <strain evidence="3">LMG 11547</strain>
    </source>
</reference>
<dbReference type="Proteomes" id="UP001165263">
    <property type="component" value="Unassembled WGS sequence"/>
</dbReference>
<organism evidence="3 4">
    <name type="scientific">Telluria mixta</name>
    <dbReference type="NCBI Taxonomy" id="34071"/>
    <lineage>
        <taxon>Bacteria</taxon>
        <taxon>Pseudomonadati</taxon>
        <taxon>Pseudomonadota</taxon>
        <taxon>Betaproteobacteria</taxon>
        <taxon>Burkholderiales</taxon>
        <taxon>Oxalobacteraceae</taxon>
        <taxon>Telluria group</taxon>
        <taxon>Telluria</taxon>
    </lineage>
</organism>
<dbReference type="NCBIfam" id="TIGR01845">
    <property type="entry name" value="outer_NodT"/>
    <property type="match status" value="1"/>
</dbReference>
<dbReference type="InterPro" id="IPR010131">
    <property type="entry name" value="MdtP/NodT-like"/>
</dbReference>
<feature type="chain" id="PRO_5044981285" evidence="2">
    <location>
        <begin position="28"/>
        <end position="508"/>
    </location>
</feature>
<dbReference type="PANTHER" id="PTHR30203">
    <property type="entry name" value="OUTER MEMBRANE CATION EFFLUX PROTEIN"/>
    <property type="match status" value="1"/>
</dbReference>